<dbReference type="Proteomes" id="UP000051487">
    <property type="component" value="Unassembled WGS sequence"/>
</dbReference>
<dbReference type="EMBL" id="BCLY01000012">
    <property type="protein sequence ID" value="GAQ08651.1"/>
    <property type="molecule type" value="Genomic_DNA"/>
</dbReference>
<keyword evidence="5" id="KW-1185">Reference proteome</keyword>
<comment type="caution">
    <text evidence="3">The sequence shown here is derived from an EMBL/GenBank/DDBJ whole genome shotgun (WGS) entry which is preliminary data.</text>
</comment>
<evidence type="ECO:0000313" key="3">
    <source>
        <dbReference type="EMBL" id="KAF4199850.1"/>
    </source>
</evidence>
<evidence type="ECO:0000313" key="6">
    <source>
        <dbReference type="Proteomes" id="UP000649114"/>
    </source>
</evidence>
<proteinExistence type="predicted"/>
<reference evidence="1 4" key="1">
    <citation type="submission" date="2015-11" db="EMBL/GenBank/DDBJ databases">
        <title>Aspergillus lentulus strain IFM 54703T.</title>
        <authorList>
            <person name="Kusuya Y."/>
            <person name="Sakai K."/>
            <person name="Kamei K."/>
            <person name="Takahashi H."/>
            <person name="Yaguchi T."/>
        </authorList>
    </citation>
    <scope>NUCLEOTIDE SEQUENCE [LARGE SCALE GENOMIC DNA]</scope>
    <source>
        <strain evidence="1 4">IFM 54703</strain>
    </source>
</reference>
<dbReference type="Proteomes" id="UP000465220">
    <property type="component" value="Unassembled WGS sequence"/>
</dbReference>
<reference evidence="3" key="2">
    <citation type="journal article" date="2020" name="bioRxiv">
        <title>Genomic and phenotypic heterogeneity of clinical isolates of the human pathogens Aspergillus fumigatus, Aspergillus lentulus and Aspergillus fumigatiaffinis.</title>
        <authorList>
            <person name="dos Santos R.A.C."/>
            <person name="Steenwyk J.L."/>
            <person name="Rivero-Menendez O."/>
            <person name="Mead M.E."/>
            <person name="Silva L.P."/>
            <person name="Bastos R.W."/>
            <person name="Alastruey-Izquierdo A."/>
            <person name="Goldman G.H."/>
            <person name="Rokas A."/>
        </authorList>
    </citation>
    <scope>NUCLEOTIDE SEQUENCE</scope>
    <source>
        <strain evidence="3">CNM-CM8927</strain>
    </source>
</reference>
<accession>A0AAN5YFG1</accession>
<evidence type="ECO:0000313" key="1">
    <source>
        <dbReference type="EMBL" id="GAQ08651.1"/>
    </source>
</evidence>
<protein>
    <submittedName>
        <fullName evidence="3">Uncharacterized protein</fullName>
    </submittedName>
</protein>
<gene>
    <name evidence="1" type="ORF">ALT_5972</name>
    <name evidence="3" type="ORF">CNMCM8927_004556</name>
    <name evidence="2" type="ORF">IFM60648_00640</name>
</gene>
<sequence>MLEAAETKYGLNKTAITENILCFKLPNLTEWFVVAAEAIDLATRLYGRRPDDSCSPTLWSDMVQVPFPFLDPESREMEFGRQCRACNMAYVEHRDIWTKTEISPTESESEDWERNLRDLEDLGLTVFGIRELLRHIRSGDCPEATVFWAQEIQNL</sequence>
<evidence type="ECO:0000313" key="4">
    <source>
        <dbReference type="Proteomes" id="UP000051487"/>
    </source>
</evidence>
<reference evidence="2 5" key="3">
    <citation type="submission" date="2020-01" db="EMBL/GenBank/DDBJ databases">
        <title>Draft genome sequence of Aspergillus lentulus IFM 60648.</title>
        <authorList>
            <person name="Takahashi H."/>
            <person name="Yaguchi T."/>
        </authorList>
    </citation>
    <scope>NUCLEOTIDE SEQUENCE [LARGE SCALE GENOMIC DNA]</scope>
    <source>
        <strain evidence="2 5">IFM 60648</strain>
    </source>
</reference>
<dbReference type="Proteomes" id="UP000649114">
    <property type="component" value="Unassembled WGS sequence"/>
</dbReference>
<name>A0AAN5YFG1_ASPLE</name>
<organism evidence="3 6">
    <name type="scientific">Aspergillus lentulus</name>
    <dbReference type="NCBI Taxonomy" id="293939"/>
    <lineage>
        <taxon>Eukaryota</taxon>
        <taxon>Fungi</taxon>
        <taxon>Dikarya</taxon>
        <taxon>Ascomycota</taxon>
        <taxon>Pezizomycotina</taxon>
        <taxon>Eurotiomycetes</taxon>
        <taxon>Eurotiomycetidae</taxon>
        <taxon>Eurotiales</taxon>
        <taxon>Aspergillaceae</taxon>
        <taxon>Aspergillus</taxon>
        <taxon>Aspergillus subgen. Fumigati</taxon>
    </lineage>
</organism>
<dbReference type="EMBL" id="BLKI01000002">
    <property type="protein sequence ID" value="GFF62475.1"/>
    <property type="molecule type" value="Genomic_DNA"/>
</dbReference>
<dbReference type="AlphaFoldDB" id="A0AAN5YFG1"/>
<evidence type="ECO:0000313" key="5">
    <source>
        <dbReference type="Proteomes" id="UP000465220"/>
    </source>
</evidence>
<dbReference type="EMBL" id="JAAAPU010000277">
    <property type="protein sequence ID" value="KAF4199850.1"/>
    <property type="molecule type" value="Genomic_DNA"/>
</dbReference>
<reference evidence="3" key="4">
    <citation type="submission" date="2020-04" db="EMBL/GenBank/DDBJ databases">
        <authorList>
            <person name="Santos R.A.C."/>
            <person name="Steenwyk J.L."/>
            <person name="Rivero-Menendez O."/>
            <person name="Mead M.E."/>
            <person name="Silva L.P."/>
            <person name="Bastos R.W."/>
            <person name="Alastruey-Izquierdo A."/>
            <person name="Goldman G.H."/>
            <person name="Rokas A."/>
        </authorList>
    </citation>
    <scope>NUCLEOTIDE SEQUENCE</scope>
    <source>
        <strain evidence="3">CNM-CM8927</strain>
    </source>
</reference>
<evidence type="ECO:0000313" key="2">
    <source>
        <dbReference type="EMBL" id="GFF62475.1"/>
    </source>
</evidence>